<protein>
    <submittedName>
        <fullName evidence="2">Uncharacterized protein</fullName>
    </submittedName>
</protein>
<feature type="compositionally biased region" description="Polar residues" evidence="1">
    <location>
        <begin position="24"/>
        <end position="36"/>
    </location>
</feature>
<accession>A0A7I7XSL4</accession>
<organism evidence="2 3">
    <name type="scientific">Mycolicibacterium confluentis</name>
    <dbReference type="NCBI Taxonomy" id="28047"/>
    <lineage>
        <taxon>Bacteria</taxon>
        <taxon>Bacillati</taxon>
        <taxon>Actinomycetota</taxon>
        <taxon>Actinomycetes</taxon>
        <taxon>Mycobacteriales</taxon>
        <taxon>Mycobacteriaceae</taxon>
        <taxon>Mycolicibacterium</taxon>
    </lineage>
</organism>
<evidence type="ECO:0000313" key="2">
    <source>
        <dbReference type="EMBL" id="BBZ32267.1"/>
    </source>
</evidence>
<proteinExistence type="predicted"/>
<reference evidence="2" key="2">
    <citation type="submission" date="2020-02" db="EMBL/GenBank/DDBJ databases">
        <authorList>
            <person name="Matsumoto Y."/>
            <person name="Motooka D."/>
            <person name="Nakamura S."/>
        </authorList>
    </citation>
    <scope>NUCLEOTIDE SEQUENCE</scope>
    <source>
        <strain evidence="2">JCM 13671</strain>
    </source>
</reference>
<sequence>MISRRSLPGTVIRINGPWSGYIPQGSTSAGLSTAENNGGRRINDHHHPENLLNPYKEDNQGRSDPGGDSD</sequence>
<name>A0A7I7XSL4_9MYCO</name>
<gene>
    <name evidence="2" type="ORF">MCNF_08720</name>
</gene>
<dbReference type="EMBL" id="AP022612">
    <property type="protein sequence ID" value="BBZ32267.1"/>
    <property type="molecule type" value="Genomic_DNA"/>
</dbReference>
<dbReference type="AlphaFoldDB" id="A0A7I7XSL4"/>
<evidence type="ECO:0000313" key="3">
    <source>
        <dbReference type="Proteomes" id="UP000466931"/>
    </source>
</evidence>
<feature type="compositionally biased region" description="Basic and acidic residues" evidence="1">
    <location>
        <begin position="41"/>
        <end position="61"/>
    </location>
</feature>
<dbReference type="Proteomes" id="UP000466931">
    <property type="component" value="Chromosome"/>
</dbReference>
<keyword evidence="3" id="KW-1185">Reference proteome</keyword>
<feature type="region of interest" description="Disordered" evidence="1">
    <location>
        <begin position="1"/>
        <end position="70"/>
    </location>
</feature>
<evidence type="ECO:0000256" key="1">
    <source>
        <dbReference type="SAM" id="MobiDB-lite"/>
    </source>
</evidence>
<reference evidence="2" key="1">
    <citation type="journal article" date="2019" name="Emerg. Microbes Infect.">
        <title>Comprehensive subspecies identification of 175 nontuberculous mycobacteria species based on 7547 genomic profiles.</title>
        <authorList>
            <person name="Matsumoto Y."/>
            <person name="Kinjo T."/>
            <person name="Motooka D."/>
            <person name="Nabeya D."/>
            <person name="Jung N."/>
            <person name="Uechi K."/>
            <person name="Horii T."/>
            <person name="Iida T."/>
            <person name="Fujita J."/>
            <person name="Nakamura S."/>
        </authorList>
    </citation>
    <scope>NUCLEOTIDE SEQUENCE [LARGE SCALE GENOMIC DNA]</scope>
    <source>
        <strain evidence="2">JCM 13671</strain>
    </source>
</reference>